<keyword evidence="9 12" id="KW-0472">Membrane</keyword>
<keyword evidence="6" id="KW-0375">Hydrogen ion transport</keyword>
<dbReference type="NCBIfam" id="TIGR01131">
    <property type="entry name" value="ATP_synt_6_or_A"/>
    <property type="match status" value="1"/>
</dbReference>
<dbReference type="Pfam" id="PF00119">
    <property type="entry name" value="ATP-synt_A"/>
    <property type="match status" value="1"/>
</dbReference>
<protein>
    <recommendedName>
        <fullName evidence="11">ATP synthase subunit a</fullName>
    </recommendedName>
</protein>
<evidence type="ECO:0000256" key="8">
    <source>
        <dbReference type="ARBA" id="ARBA00023065"/>
    </source>
</evidence>
<evidence type="ECO:0000256" key="7">
    <source>
        <dbReference type="ARBA" id="ARBA00022989"/>
    </source>
</evidence>
<organism evidence="13">
    <name type="scientific">Thaumastocoris safordi</name>
    <dbReference type="NCBI Taxonomy" id="1589682"/>
    <lineage>
        <taxon>Eukaryota</taxon>
        <taxon>Metazoa</taxon>
        <taxon>Ecdysozoa</taxon>
        <taxon>Arthropoda</taxon>
        <taxon>Hexapoda</taxon>
        <taxon>Insecta</taxon>
        <taxon>Pterygota</taxon>
        <taxon>Neoptera</taxon>
        <taxon>Paraneoptera</taxon>
        <taxon>Hemiptera</taxon>
        <taxon>Heteroptera</taxon>
        <taxon>Panheteroptera</taxon>
        <taxon>Cimicomorpha</taxon>
        <taxon>Thaumastocoridae</taxon>
        <taxon>Thaumastocoris</taxon>
    </lineage>
</organism>
<dbReference type="SUPFAM" id="SSF81336">
    <property type="entry name" value="F1F0 ATP synthase subunit A"/>
    <property type="match status" value="1"/>
</dbReference>
<name>A0A8T9ZY45_9HEMI</name>
<dbReference type="EMBL" id="MW619691">
    <property type="protein sequence ID" value="UPL65872.1"/>
    <property type="molecule type" value="Genomic_DNA"/>
</dbReference>
<geneLocation type="mitochondrion" evidence="13"/>
<dbReference type="Gene3D" id="1.20.120.220">
    <property type="entry name" value="ATP synthase, F0 complex, subunit A"/>
    <property type="match status" value="1"/>
</dbReference>
<accession>A0A8T9ZY45</accession>
<keyword evidence="10" id="KW-0066">ATP synthesis</keyword>
<dbReference type="PROSITE" id="PS00449">
    <property type="entry name" value="ATPASE_A"/>
    <property type="match status" value="1"/>
</dbReference>
<evidence type="ECO:0000256" key="10">
    <source>
        <dbReference type="ARBA" id="ARBA00023310"/>
    </source>
</evidence>
<evidence type="ECO:0000256" key="3">
    <source>
        <dbReference type="ARBA" id="ARBA00022448"/>
    </source>
</evidence>
<comment type="similarity">
    <text evidence="2">Belongs to the ATPase A chain family.</text>
</comment>
<feature type="transmembrane region" description="Helical" evidence="12">
    <location>
        <begin position="68"/>
        <end position="91"/>
    </location>
</feature>
<evidence type="ECO:0000256" key="9">
    <source>
        <dbReference type="ARBA" id="ARBA00023136"/>
    </source>
</evidence>
<comment type="subcellular location">
    <subcellularLocation>
        <location evidence="1">Membrane</location>
        <topology evidence="1">Multi-pass membrane protein</topology>
    </subcellularLocation>
    <subcellularLocation>
        <location evidence="11">Mitochondrion inner membrane</location>
        <topology evidence="11">Multi-pass membrane protein</topology>
    </subcellularLocation>
</comment>
<dbReference type="InterPro" id="IPR000568">
    <property type="entry name" value="ATP_synth_F0_asu"/>
</dbReference>
<keyword evidence="5 12" id="KW-0812">Transmembrane</keyword>
<dbReference type="AlphaFoldDB" id="A0A8T9ZY45"/>
<proteinExistence type="inferred from homology"/>
<dbReference type="PANTHER" id="PTHR11410:SF0">
    <property type="entry name" value="ATP SYNTHASE SUBUNIT A"/>
    <property type="match status" value="1"/>
</dbReference>
<evidence type="ECO:0000256" key="1">
    <source>
        <dbReference type="ARBA" id="ARBA00004141"/>
    </source>
</evidence>
<feature type="transmembrane region" description="Helical" evidence="12">
    <location>
        <begin position="186"/>
        <end position="216"/>
    </location>
</feature>
<evidence type="ECO:0000256" key="12">
    <source>
        <dbReference type="SAM" id="Phobius"/>
    </source>
</evidence>
<evidence type="ECO:0000256" key="11">
    <source>
        <dbReference type="RuleBase" id="RU004450"/>
    </source>
</evidence>
<dbReference type="CDD" id="cd00310">
    <property type="entry name" value="ATP-synt_Fo_a_6"/>
    <property type="match status" value="1"/>
</dbReference>
<dbReference type="GO" id="GO:0046933">
    <property type="term" value="F:proton-transporting ATP synthase activity, rotational mechanism"/>
    <property type="evidence" value="ECO:0007669"/>
    <property type="project" value="TreeGrafter"/>
</dbReference>
<evidence type="ECO:0000313" key="13">
    <source>
        <dbReference type="EMBL" id="UPL65872.1"/>
    </source>
</evidence>
<feature type="transmembrane region" description="Helical" evidence="12">
    <location>
        <begin position="97"/>
        <end position="117"/>
    </location>
</feature>
<evidence type="ECO:0000256" key="6">
    <source>
        <dbReference type="ARBA" id="ARBA00022781"/>
    </source>
</evidence>
<sequence length="221" mass="25202">MMTNLFSTFDPATSIKMSLNWLSTFIIIIILPSPYWLTSNRIMLMMTNMIMKLYMEFKNIINDSKGMILIPISIFMFIMINNMFGIMPYIFTSTSHMSCTFALALPMWISFMIFGWINNYNKMFEHMIPVGTPSILMPFMVLIETVSNLIRPGSLSVRLFANMVAGHLLMSMLGSCANSYSMMLPLLLILQLTLTFFETAVAIVQAYVFSVLTVLYSSEVV</sequence>
<evidence type="ECO:0000256" key="5">
    <source>
        <dbReference type="ARBA" id="ARBA00022692"/>
    </source>
</evidence>
<dbReference type="GO" id="GO:0005743">
    <property type="term" value="C:mitochondrial inner membrane"/>
    <property type="evidence" value="ECO:0007669"/>
    <property type="project" value="UniProtKB-SubCell"/>
</dbReference>
<keyword evidence="8" id="KW-0406">Ion transport</keyword>
<keyword evidence="7 12" id="KW-1133">Transmembrane helix</keyword>
<evidence type="ECO:0000256" key="4">
    <source>
        <dbReference type="ARBA" id="ARBA00022547"/>
    </source>
</evidence>
<feature type="transmembrane region" description="Helical" evidence="12">
    <location>
        <begin position="20"/>
        <end position="37"/>
    </location>
</feature>
<reference evidence="13" key="1">
    <citation type="journal article" date="2022" name="Cladistics">
        <title>Diversification of the phytophagous lineages of true bugs (Insecta: Hemiptera: Heteroptera) shortly after that of the flowering plants.</title>
        <authorList>
            <person name="Ye F."/>
            <person name="Kment P."/>
            <person name="Redei D."/>
            <person name="Luo J.Y."/>
            <person name="Wang Y.H."/>
            <person name="Kuechler S.M."/>
            <person name="Zhang W.W."/>
            <person name="Chen P.P."/>
            <person name="Wu H.Y."/>
            <person name="Wu Y.Z."/>
            <person name="Sun X.Y."/>
            <person name="Ding L."/>
            <person name="Wang Y.R."/>
            <person name="Xie Q."/>
        </authorList>
    </citation>
    <scope>NUCLEOTIDE SEQUENCE</scope>
</reference>
<keyword evidence="13" id="KW-0496">Mitochondrion</keyword>
<dbReference type="InterPro" id="IPR023011">
    <property type="entry name" value="ATP_synth_F0_asu_AS"/>
</dbReference>
<evidence type="ECO:0000256" key="2">
    <source>
        <dbReference type="ARBA" id="ARBA00006810"/>
    </source>
</evidence>
<dbReference type="GO" id="GO:0045259">
    <property type="term" value="C:proton-transporting ATP synthase complex"/>
    <property type="evidence" value="ECO:0007669"/>
    <property type="project" value="UniProtKB-KW"/>
</dbReference>
<keyword evidence="3" id="KW-0813">Transport</keyword>
<dbReference type="InterPro" id="IPR045083">
    <property type="entry name" value="ATP_synth_F0_asu_bact/mt"/>
</dbReference>
<keyword evidence="4" id="KW-0138">CF(0)</keyword>
<dbReference type="InterPro" id="IPR035908">
    <property type="entry name" value="F0_ATP_A_sf"/>
</dbReference>
<dbReference type="PANTHER" id="PTHR11410">
    <property type="entry name" value="ATP SYNTHASE SUBUNIT A"/>
    <property type="match status" value="1"/>
</dbReference>
<dbReference type="PRINTS" id="PR00123">
    <property type="entry name" value="ATPASEA"/>
</dbReference>